<dbReference type="OrthoDB" id="668798at2"/>
<sequence>MFESKEPAYLELQDIDSIDIELFLPKLEQSLEFTFGSDETLKILTFGDLCDHIVHKLEEKATKDCTSQQAFYRIRKAIKDAQLYDAALSTDTSLEEIFPRKHRYQLIKNFETKLGFKVQLLQQRPWLLLLSRLALLVSIVTLFCVFLKGLAGVIVSLLGISLSRLPRKKLTVKTVGQLAKKIAKENYNDVRRTPAVVNEEEIVQKIKEMFIKEFELHESSLTRDAPFN</sequence>
<feature type="transmembrane region" description="Helical" evidence="1">
    <location>
        <begin position="133"/>
        <end position="160"/>
    </location>
</feature>
<organism evidence="2 4">
    <name type="scientific">Chitinophaga sancti</name>
    <dbReference type="NCBI Taxonomy" id="1004"/>
    <lineage>
        <taxon>Bacteria</taxon>
        <taxon>Pseudomonadati</taxon>
        <taxon>Bacteroidota</taxon>
        <taxon>Chitinophagia</taxon>
        <taxon>Chitinophagales</taxon>
        <taxon>Chitinophagaceae</taxon>
        <taxon>Chitinophaga</taxon>
    </lineage>
</organism>
<dbReference type="EMBL" id="CP140154">
    <property type="protein sequence ID" value="WQG87557.1"/>
    <property type="molecule type" value="Genomic_DNA"/>
</dbReference>
<keyword evidence="1" id="KW-0812">Transmembrane</keyword>
<evidence type="ECO:0000313" key="3">
    <source>
        <dbReference type="EMBL" id="WQG87557.1"/>
    </source>
</evidence>
<keyword evidence="5" id="KW-1185">Reference proteome</keyword>
<dbReference type="EMBL" id="FPIZ01000004">
    <property type="protein sequence ID" value="SFW40495.1"/>
    <property type="molecule type" value="Genomic_DNA"/>
</dbReference>
<protein>
    <submittedName>
        <fullName evidence="2">Uncharacterized protein</fullName>
    </submittedName>
</protein>
<keyword evidence="1" id="KW-1133">Transmembrane helix</keyword>
<dbReference type="Proteomes" id="UP001326715">
    <property type="component" value="Chromosome"/>
</dbReference>
<evidence type="ECO:0000313" key="2">
    <source>
        <dbReference type="EMBL" id="SFW40495.1"/>
    </source>
</evidence>
<keyword evidence="1" id="KW-0472">Membrane</keyword>
<dbReference type="Proteomes" id="UP000183788">
    <property type="component" value="Unassembled WGS sequence"/>
</dbReference>
<gene>
    <name evidence="2" type="ORF">SAMN05661012_01614</name>
    <name evidence="3" type="ORF">SR876_21770</name>
</gene>
<accession>A0A1K1NYT5</accession>
<dbReference type="STRING" id="1004.SAMN05661012_01614"/>
<dbReference type="AlphaFoldDB" id="A0A1K1NYT5"/>
<dbReference type="RefSeq" id="WP_072358709.1">
    <property type="nucleotide sequence ID" value="NZ_CBHWAX010000093.1"/>
</dbReference>
<reference evidence="2 4" key="1">
    <citation type="submission" date="2016-11" db="EMBL/GenBank/DDBJ databases">
        <authorList>
            <person name="Jaros S."/>
            <person name="Januszkiewicz K."/>
            <person name="Wedrychowicz H."/>
        </authorList>
    </citation>
    <scope>NUCLEOTIDE SEQUENCE [LARGE SCALE GENOMIC DNA]</scope>
    <source>
        <strain evidence="2 4">DSM 784</strain>
    </source>
</reference>
<proteinExistence type="predicted"/>
<evidence type="ECO:0000313" key="5">
    <source>
        <dbReference type="Proteomes" id="UP001326715"/>
    </source>
</evidence>
<name>A0A1K1NYT5_9BACT</name>
<evidence type="ECO:0000313" key="4">
    <source>
        <dbReference type="Proteomes" id="UP000183788"/>
    </source>
</evidence>
<reference evidence="3 5" key="2">
    <citation type="submission" date="2023-11" db="EMBL/GenBank/DDBJ databases">
        <title>MicrobeMod: A computational toolkit for identifying prokaryotic methylation and restriction-modification with nanopore sequencing.</title>
        <authorList>
            <person name="Crits-Christoph A."/>
            <person name="Kang S.C."/>
            <person name="Lee H."/>
            <person name="Ostrov N."/>
        </authorList>
    </citation>
    <scope>NUCLEOTIDE SEQUENCE [LARGE SCALE GENOMIC DNA]</scope>
    <source>
        <strain evidence="3 5">ATCC 23090</strain>
    </source>
</reference>
<evidence type="ECO:0000256" key="1">
    <source>
        <dbReference type="SAM" id="Phobius"/>
    </source>
</evidence>